<dbReference type="SUPFAM" id="SSF52540">
    <property type="entry name" value="P-loop containing nucleoside triphosphate hydrolases"/>
    <property type="match status" value="1"/>
</dbReference>
<evidence type="ECO:0000259" key="3">
    <source>
        <dbReference type="PROSITE" id="PS50893"/>
    </source>
</evidence>
<dbReference type="InterPro" id="IPR003593">
    <property type="entry name" value="AAA+_ATPase"/>
</dbReference>
<dbReference type="AlphaFoldDB" id="T0G8X4"/>
<name>T0G8X4_9LEPT</name>
<proteinExistence type="predicted"/>
<keyword evidence="2 4" id="KW-0067">ATP-binding</keyword>
<dbReference type="Proteomes" id="UP000015454">
    <property type="component" value="Unassembled WGS sequence"/>
</dbReference>
<dbReference type="OrthoDB" id="9775135at2"/>
<comment type="caution">
    <text evidence="4">The sequence shown here is derived from an EMBL/GenBank/DDBJ whole genome shotgun (WGS) entry which is preliminary data.</text>
</comment>
<dbReference type="PANTHER" id="PTHR43582">
    <property type="entry name" value="LINEARMYCIN RESISTANCE ATP-BINDING PROTEIN LNRL"/>
    <property type="match status" value="1"/>
</dbReference>
<dbReference type="EMBL" id="AHMO02000011">
    <property type="protein sequence ID" value="EQA43274.1"/>
    <property type="molecule type" value="Genomic_DNA"/>
</dbReference>
<keyword evidence="1" id="KW-0547">Nucleotide-binding</keyword>
<evidence type="ECO:0000256" key="2">
    <source>
        <dbReference type="ARBA" id="ARBA00022840"/>
    </source>
</evidence>
<reference evidence="4" key="1">
    <citation type="submission" date="2013-05" db="EMBL/GenBank/DDBJ databases">
        <authorList>
            <person name="Harkins D.M."/>
            <person name="Durkin A.S."/>
            <person name="Brinkac L.M."/>
            <person name="Haft D.H."/>
            <person name="Selengut J.D."/>
            <person name="Sanka R."/>
            <person name="DePew J."/>
            <person name="Purushe J."/>
            <person name="Hartskeerl R.A."/>
            <person name="Ahmed A."/>
            <person name="van der Linden H."/>
            <person name="Goris M.G.A."/>
            <person name="Vinetz J.M."/>
            <person name="Sutton G.G."/>
            <person name="Nierman W.C."/>
            <person name="Fouts D.E."/>
        </authorList>
    </citation>
    <scope>NUCLEOTIDE SEQUENCE [LARGE SCALE GENOMIC DNA]</scope>
    <source>
        <strain evidence="4">5399</strain>
    </source>
</reference>
<dbReference type="GO" id="GO:0016887">
    <property type="term" value="F:ATP hydrolysis activity"/>
    <property type="evidence" value="ECO:0007669"/>
    <property type="project" value="InterPro"/>
</dbReference>
<dbReference type="Pfam" id="PF00005">
    <property type="entry name" value="ABC_tran"/>
    <property type="match status" value="1"/>
</dbReference>
<dbReference type="InterPro" id="IPR027417">
    <property type="entry name" value="P-loop_NTPase"/>
</dbReference>
<dbReference type="SMART" id="SM00382">
    <property type="entry name" value="AAA"/>
    <property type="match status" value="1"/>
</dbReference>
<dbReference type="GO" id="GO:0005524">
    <property type="term" value="F:ATP binding"/>
    <property type="evidence" value="ECO:0007669"/>
    <property type="project" value="UniProtKB-KW"/>
</dbReference>
<protein>
    <submittedName>
        <fullName evidence="4">ABC transporter, ATP-binding protein</fullName>
    </submittedName>
</protein>
<dbReference type="STRING" id="1049789.LEP1GSC050_1343"/>
<keyword evidence="5" id="KW-1185">Reference proteome</keyword>
<dbReference type="PROSITE" id="PS50893">
    <property type="entry name" value="ABC_TRANSPORTER_2"/>
    <property type="match status" value="1"/>
</dbReference>
<dbReference type="RefSeq" id="WP_010569773.1">
    <property type="nucleotide sequence ID" value="NZ_AHMO02000011.1"/>
</dbReference>
<dbReference type="PANTHER" id="PTHR43582:SF2">
    <property type="entry name" value="LINEARMYCIN RESISTANCE ATP-BINDING PROTEIN LNRL"/>
    <property type="match status" value="1"/>
</dbReference>
<sequence length="266" mass="29557">MNILELHDLSKSFGKLTVVSSLNLMVEEGEIFALIGPNGAGKTTTIKMLTTLLPPSSGEAFIGGFNLKTQTDQIRRIIGYVPQMVSVDGNLTGYENLMLFAKLYDLPRKEQKERVKDALHFMGLDSFGDVLIQKYSGGMVRRLEIAQATIHRPKLLFLDEPIVGLDPIGRNVVWEHILALRKKYATTIVMTTHLMDEAEKICTKIALMSRGKLAAIGSPAQLKESVGGSDKSLEEVFIHYAREDLNESDGNFHSVNLERKTARRLG</sequence>
<gene>
    <name evidence="4" type="ORF">LEP1GSC050_1343</name>
</gene>
<evidence type="ECO:0000313" key="4">
    <source>
        <dbReference type="EMBL" id="EQA43274.1"/>
    </source>
</evidence>
<dbReference type="Gene3D" id="3.40.50.300">
    <property type="entry name" value="P-loop containing nucleotide triphosphate hydrolases"/>
    <property type="match status" value="1"/>
</dbReference>
<dbReference type="InterPro" id="IPR003439">
    <property type="entry name" value="ABC_transporter-like_ATP-bd"/>
</dbReference>
<accession>T0G8X4</accession>
<feature type="domain" description="ABC transporter" evidence="3">
    <location>
        <begin position="4"/>
        <end position="235"/>
    </location>
</feature>
<evidence type="ECO:0000256" key="1">
    <source>
        <dbReference type="ARBA" id="ARBA00022741"/>
    </source>
</evidence>
<evidence type="ECO:0000313" key="5">
    <source>
        <dbReference type="Proteomes" id="UP000015454"/>
    </source>
</evidence>
<organism evidence="4 5">
    <name type="scientific">Leptospira broomii serovar Hurstbridge str. 5399</name>
    <dbReference type="NCBI Taxonomy" id="1049789"/>
    <lineage>
        <taxon>Bacteria</taxon>
        <taxon>Pseudomonadati</taxon>
        <taxon>Spirochaetota</taxon>
        <taxon>Spirochaetia</taxon>
        <taxon>Leptospirales</taxon>
        <taxon>Leptospiraceae</taxon>
        <taxon>Leptospira</taxon>
    </lineage>
</organism>